<dbReference type="NCBIfam" id="TIGR01129">
    <property type="entry name" value="secD"/>
    <property type="match status" value="1"/>
</dbReference>
<dbReference type="AlphaFoldDB" id="A0A2M9CQJ0"/>
<evidence type="ECO:0000259" key="12">
    <source>
        <dbReference type="Pfam" id="PF21760"/>
    </source>
</evidence>
<dbReference type="Pfam" id="PF02355">
    <property type="entry name" value="SecD_SecF_C"/>
    <property type="match status" value="1"/>
</dbReference>
<evidence type="ECO:0000256" key="8">
    <source>
        <dbReference type="ARBA" id="ARBA00023136"/>
    </source>
</evidence>
<dbReference type="Proteomes" id="UP000231693">
    <property type="component" value="Unassembled WGS sequence"/>
</dbReference>
<feature type="region of interest" description="Disordered" evidence="10">
    <location>
        <begin position="608"/>
        <end position="651"/>
    </location>
</feature>
<dbReference type="GO" id="GO:0005886">
    <property type="term" value="C:plasma membrane"/>
    <property type="evidence" value="ECO:0007669"/>
    <property type="project" value="UniProtKB-SubCell"/>
</dbReference>
<dbReference type="HAMAP" id="MF_01463_B">
    <property type="entry name" value="SecD_B"/>
    <property type="match status" value="1"/>
</dbReference>
<keyword evidence="7 9" id="KW-0811">Translocation</keyword>
<name>A0A2M9CQJ0_9CELL</name>
<evidence type="ECO:0000256" key="2">
    <source>
        <dbReference type="ARBA" id="ARBA00022448"/>
    </source>
</evidence>
<feature type="transmembrane region" description="Helical" evidence="9">
    <location>
        <begin position="395"/>
        <end position="412"/>
    </location>
</feature>
<dbReference type="NCBIfam" id="TIGR00916">
    <property type="entry name" value="2A0604s01"/>
    <property type="match status" value="1"/>
</dbReference>
<dbReference type="Gene3D" id="3.30.70.3220">
    <property type="match status" value="1"/>
</dbReference>
<proteinExistence type="inferred from homology"/>
<evidence type="ECO:0000256" key="5">
    <source>
        <dbReference type="ARBA" id="ARBA00022927"/>
    </source>
</evidence>
<dbReference type="PANTHER" id="PTHR30081:SF1">
    <property type="entry name" value="PROTEIN TRANSLOCASE SUBUNIT SECD"/>
    <property type="match status" value="1"/>
</dbReference>
<evidence type="ECO:0000313" key="15">
    <source>
        <dbReference type="Proteomes" id="UP000231693"/>
    </source>
</evidence>
<dbReference type="Pfam" id="PF21760">
    <property type="entry name" value="SecD_1st"/>
    <property type="match status" value="1"/>
</dbReference>
<evidence type="ECO:0000313" key="14">
    <source>
        <dbReference type="EMBL" id="PJJ74159.1"/>
    </source>
</evidence>
<keyword evidence="2 9" id="KW-0813">Transport</keyword>
<dbReference type="InterPro" id="IPR048634">
    <property type="entry name" value="SecD_SecF_C"/>
</dbReference>
<evidence type="ECO:0000256" key="7">
    <source>
        <dbReference type="ARBA" id="ARBA00023010"/>
    </source>
</evidence>
<keyword evidence="8 9" id="KW-0472">Membrane</keyword>
<comment type="function">
    <text evidence="9">Part of the Sec protein translocase complex. Interacts with the SecYEG preprotein conducting channel. SecDF uses the proton motive force (PMF) to complete protein translocation after the ATP-dependent function of SecA.</text>
</comment>
<comment type="subunit">
    <text evidence="9">Forms a complex with SecF. Part of the essential Sec protein translocation apparatus which comprises SecA, SecYEG and auxiliary proteins SecDF. Other proteins may also be involved.</text>
</comment>
<dbReference type="SUPFAM" id="SSF82866">
    <property type="entry name" value="Multidrug efflux transporter AcrB transmembrane domain"/>
    <property type="match status" value="1"/>
</dbReference>
<keyword evidence="6 9" id="KW-1133">Transmembrane helix</keyword>
<organism evidence="14 15">
    <name type="scientific">Sediminihabitans luteus</name>
    <dbReference type="NCBI Taxonomy" id="1138585"/>
    <lineage>
        <taxon>Bacteria</taxon>
        <taxon>Bacillati</taxon>
        <taxon>Actinomycetota</taxon>
        <taxon>Actinomycetes</taxon>
        <taxon>Micrococcales</taxon>
        <taxon>Cellulomonadaceae</taxon>
        <taxon>Sediminihabitans</taxon>
    </lineage>
</organism>
<feature type="compositionally biased region" description="Low complexity" evidence="10">
    <location>
        <begin position="629"/>
        <end position="643"/>
    </location>
</feature>
<dbReference type="GO" id="GO:0015450">
    <property type="term" value="F:protein-transporting ATPase activity"/>
    <property type="evidence" value="ECO:0007669"/>
    <property type="project" value="InterPro"/>
</dbReference>
<feature type="region of interest" description="Disordered" evidence="10">
    <location>
        <begin position="143"/>
        <end position="217"/>
    </location>
</feature>
<feature type="transmembrane region" description="Helical" evidence="9">
    <location>
        <begin position="522"/>
        <end position="546"/>
    </location>
</feature>
<feature type="domain" description="SecDF P1 head subdomain" evidence="13">
    <location>
        <begin position="256"/>
        <end position="372"/>
    </location>
</feature>
<feature type="domain" description="Protein export membrane protein SecD/SecF C-terminal" evidence="11">
    <location>
        <begin position="374"/>
        <end position="550"/>
    </location>
</feature>
<dbReference type="GO" id="GO:0065002">
    <property type="term" value="P:intracellular protein transmembrane transport"/>
    <property type="evidence" value="ECO:0007669"/>
    <property type="project" value="UniProtKB-UniRule"/>
</dbReference>
<dbReference type="InterPro" id="IPR055344">
    <property type="entry name" value="SecD_SecF_C_bact"/>
</dbReference>
<keyword evidence="5 9" id="KW-0653">Protein transport</keyword>
<keyword evidence="4 9" id="KW-0812">Transmembrane</keyword>
<keyword evidence="15" id="KW-1185">Reference proteome</keyword>
<dbReference type="PANTHER" id="PTHR30081">
    <property type="entry name" value="PROTEIN-EXPORT MEMBRANE PROTEIN SEC"/>
    <property type="match status" value="1"/>
</dbReference>
<reference evidence="14 15" key="1">
    <citation type="submission" date="2017-11" db="EMBL/GenBank/DDBJ databases">
        <title>Genomic Encyclopedia of Archaeal and Bacterial Type Strains, Phase II (KMG-II): From Individual Species to Whole Genera.</title>
        <authorList>
            <person name="Goeker M."/>
        </authorList>
    </citation>
    <scope>NUCLEOTIDE SEQUENCE [LARGE SCALE GENOMIC DNA]</scope>
    <source>
        <strain evidence="14 15">DSM 25478</strain>
    </source>
</reference>
<accession>A0A2M9CQJ0</accession>
<feature type="transmembrane region" description="Helical" evidence="9">
    <location>
        <begin position="447"/>
        <end position="470"/>
    </location>
</feature>
<comment type="caution">
    <text evidence="14">The sequence shown here is derived from an EMBL/GenBank/DDBJ whole genome shotgun (WGS) entry which is preliminary data.</text>
</comment>
<feature type="transmembrane region" description="Helical" evidence="9">
    <location>
        <begin position="498"/>
        <end position="516"/>
    </location>
</feature>
<protein>
    <recommendedName>
        <fullName evidence="9">Protein translocase subunit SecD</fullName>
    </recommendedName>
</protein>
<dbReference type="InterPro" id="IPR005791">
    <property type="entry name" value="SecD"/>
</dbReference>
<sequence length="651" mass="67491">MATSKARTRPVRTLVVLGVLIVAMFATIFAGTKLDAKSEDNPNGASWAPGLALDLQGGTELILKAVTEDGSTPTDEDMDQSIAVIRQRIDSSGVAEAEITRQGATNIVVGIPGEVSQSTIDLIVTPAQMAFRPVLQILAPGATATDEPTDGATDAATDAPTDGADDAAATDTATDAATDTATDAATAAPSDGASDAASDTATDAATDDATPATDPSDLAQITPEVQAEIDAFDCTDPANLTGGNSGSADDVLVTCDDTGTAKYVLGPVEISGDEIDSASAGLQTTQSGATTGAWEVALKFTGQGRDDFAASTERISTLESPRNQFAIVLDGLVISAPSVDEIIPNGEASITGSFTRESATTLANQLNFGALPLTFEVQSQETISATLGAEQLKQGLIAGVIGLLLVALYSLAQYRALGLVTLASLVIASIVTYGVITLMSWTQGYRLSLPGVAGLIVAIGITADSFIVYFERIRDELRDGRPLVGAVERGWSRARRTILASDTVNFLAAVILYVLAVGSVRGFAFTLGLTTVIDLIVVIMFTHPVLQLLAKTKFFGEGHRGSGLDPRRLGVDSIRYGGRGRVVTPKRPVADEVATLDADREPVAVGAAAGEGRRMTIAERRAAERKAAEAGTEPDQADAAPQARDQDEETH</sequence>
<dbReference type="GO" id="GO:0043952">
    <property type="term" value="P:protein transport by the Sec complex"/>
    <property type="evidence" value="ECO:0007669"/>
    <property type="project" value="UniProtKB-UniRule"/>
</dbReference>
<dbReference type="GO" id="GO:0006605">
    <property type="term" value="P:protein targeting"/>
    <property type="evidence" value="ECO:0007669"/>
    <property type="project" value="UniProtKB-UniRule"/>
</dbReference>
<comment type="caution">
    <text evidence="9">Lacks conserved residue(s) required for the propagation of feature annotation.</text>
</comment>
<comment type="similarity">
    <text evidence="9">Belongs to the SecD/SecF family. SecD subfamily.</text>
</comment>
<evidence type="ECO:0000256" key="3">
    <source>
        <dbReference type="ARBA" id="ARBA00022475"/>
    </source>
</evidence>
<feature type="transmembrane region" description="Helical" evidence="9">
    <location>
        <begin position="419"/>
        <end position="441"/>
    </location>
</feature>
<comment type="subcellular location">
    <subcellularLocation>
        <location evidence="1 9">Cell membrane</location>
        <topology evidence="1 9">Multi-pass membrane protein</topology>
    </subcellularLocation>
</comment>
<keyword evidence="3 9" id="KW-1003">Cell membrane</keyword>
<evidence type="ECO:0000256" key="1">
    <source>
        <dbReference type="ARBA" id="ARBA00004651"/>
    </source>
</evidence>
<dbReference type="EMBL" id="PGFE01000002">
    <property type="protein sequence ID" value="PJJ74159.1"/>
    <property type="molecule type" value="Genomic_DNA"/>
</dbReference>
<feature type="compositionally biased region" description="Basic and acidic residues" evidence="10">
    <location>
        <begin position="611"/>
        <end position="628"/>
    </location>
</feature>
<evidence type="ECO:0000256" key="9">
    <source>
        <dbReference type="HAMAP-Rule" id="MF_01463"/>
    </source>
</evidence>
<dbReference type="InterPro" id="IPR022813">
    <property type="entry name" value="SecD/SecF_arch_bac"/>
</dbReference>
<dbReference type="InterPro" id="IPR048631">
    <property type="entry name" value="SecD_1st"/>
</dbReference>
<evidence type="ECO:0000256" key="6">
    <source>
        <dbReference type="ARBA" id="ARBA00022989"/>
    </source>
</evidence>
<evidence type="ECO:0000256" key="4">
    <source>
        <dbReference type="ARBA" id="ARBA00022692"/>
    </source>
</evidence>
<gene>
    <name evidence="9" type="primary">secD</name>
    <name evidence="14" type="ORF">CLV28_1653</name>
</gene>
<dbReference type="InterPro" id="IPR054384">
    <property type="entry name" value="SecDF_P1_head"/>
</dbReference>
<evidence type="ECO:0000259" key="13">
    <source>
        <dbReference type="Pfam" id="PF22599"/>
    </source>
</evidence>
<feature type="domain" description="Protein translocase subunit SecDF P1" evidence="12">
    <location>
        <begin position="78"/>
        <end position="134"/>
    </location>
</feature>
<dbReference type="Pfam" id="PF22599">
    <property type="entry name" value="SecDF_P1_head"/>
    <property type="match status" value="1"/>
</dbReference>
<evidence type="ECO:0000259" key="11">
    <source>
        <dbReference type="Pfam" id="PF02355"/>
    </source>
</evidence>
<dbReference type="Gene3D" id="3.30.1360.200">
    <property type="match status" value="1"/>
</dbReference>
<evidence type="ECO:0000256" key="10">
    <source>
        <dbReference type="SAM" id="MobiDB-lite"/>
    </source>
</evidence>